<keyword evidence="1" id="KW-1185">Reference proteome</keyword>
<dbReference type="PANTHER" id="PTHR47290">
    <property type="entry name" value="RING FINGER PROTEIN"/>
    <property type="match status" value="1"/>
</dbReference>
<dbReference type="Proteomes" id="UP000694864">
    <property type="component" value="Chromosome 17"/>
</dbReference>
<proteinExistence type="predicted"/>
<name>A0ABM0WYX2_CAMSA</name>
<accession>A0ABM0WYX2</accession>
<dbReference type="InterPro" id="IPR044171">
    <property type="entry name" value="LAX2-like"/>
</dbReference>
<dbReference type="Gene3D" id="3.10.20.90">
    <property type="entry name" value="Phosphatidylinositol 3-kinase Catalytic Subunit, Chain A, domain 1"/>
    <property type="match status" value="1"/>
</dbReference>
<gene>
    <name evidence="2" type="primary">LOC104757144</name>
</gene>
<sequence length="352" mass="39045">MTNMVPLESSLLFGGFTDAMMMRETTINNQDSSGEDTCSVSDPTAASTDYYNMFSSSRVKDVGAAAKNDTVCSINVEGKDKSWLRLGIGPEENNHNTGSYKLQRCCSKNGSEREKSLELSLFSSSLATGGAISSSVEYSQPASCGPQPPQPPYRCDQLLTMRGPSLVYNQQLIRPQTLFNRGFSFPSSKPWIPQYTTPFKPSSLSDRDVTNNNSAARSCCVDEGGGAGPSSEFRVLDPPRRPHSGLWFLLQASQFQEKEPFLPQVSKSYLRIKDGRITVRLLIKYLMKKLQLDSESEVEIRCRGQQLSPLLTMQHVRDTIWTSKSSSSPSFTLLRDSSTTDHIMILHYGRTA</sequence>
<dbReference type="PANTHER" id="PTHR47290:SF7">
    <property type="entry name" value="RING FINGER PROTEIN"/>
    <property type="match status" value="1"/>
</dbReference>
<dbReference type="GeneID" id="104757144"/>
<reference evidence="1" key="1">
    <citation type="journal article" date="2014" name="Nat. Commun.">
        <title>The emerging biofuel crop Camelina sativa retains a highly undifferentiated hexaploid genome structure.</title>
        <authorList>
            <person name="Kagale S."/>
            <person name="Koh C."/>
            <person name="Nixon J."/>
            <person name="Bollina V."/>
            <person name="Clarke W.E."/>
            <person name="Tuteja R."/>
            <person name="Spillane C."/>
            <person name="Robinson S.J."/>
            <person name="Links M.G."/>
            <person name="Clarke C."/>
            <person name="Higgins E.E."/>
            <person name="Huebert T."/>
            <person name="Sharpe A.G."/>
            <person name="Parkin I.A."/>
        </authorList>
    </citation>
    <scope>NUCLEOTIDE SEQUENCE [LARGE SCALE GENOMIC DNA]</scope>
    <source>
        <strain evidence="1">cv. DH55</strain>
    </source>
</reference>
<evidence type="ECO:0000313" key="2">
    <source>
        <dbReference type="RefSeq" id="XP_010478162.1"/>
    </source>
</evidence>
<organism evidence="1 2">
    <name type="scientific">Camelina sativa</name>
    <name type="common">False flax</name>
    <name type="synonym">Myagrum sativum</name>
    <dbReference type="NCBI Taxonomy" id="90675"/>
    <lineage>
        <taxon>Eukaryota</taxon>
        <taxon>Viridiplantae</taxon>
        <taxon>Streptophyta</taxon>
        <taxon>Embryophyta</taxon>
        <taxon>Tracheophyta</taxon>
        <taxon>Spermatophyta</taxon>
        <taxon>Magnoliopsida</taxon>
        <taxon>eudicotyledons</taxon>
        <taxon>Gunneridae</taxon>
        <taxon>Pentapetalae</taxon>
        <taxon>rosids</taxon>
        <taxon>malvids</taxon>
        <taxon>Brassicales</taxon>
        <taxon>Brassicaceae</taxon>
        <taxon>Camelineae</taxon>
        <taxon>Camelina</taxon>
    </lineage>
</organism>
<protein>
    <submittedName>
        <fullName evidence="2">Uncharacterized protein LOC104757144</fullName>
    </submittedName>
</protein>
<dbReference type="RefSeq" id="XP_010478162.1">
    <property type="nucleotide sequence ID" value="XM_010479860.2"/>
</dbReference>
<reference evidence="2" key="2">
    <citation type="submission" date="2025-08" db="UniProtKB">
        <authorList>
            <consortium name="RefSeq"/>
        </authorList>
    </citation>
    <scope>IDENTIFICATION</scope>
    <source>
        <tissue evidence="2">Leaf</tissue>
    </source>
</reference>
<evidence type="ECO:0000313" key="1">
    <source>
        <dbReference type="Proteomes" id="UP000694864"/>
    </source>
</evidence>